<accession>A0A849SNE7</accession>
<keyword evidence="5 10" id="KW-0328">Glycosyltransferase</keyword>
<evidence type="ECO:0000256" key="5">
    <source>
        <dbReference type="ARBA" id="ARBA00022676"/>
    </source>
</evidence>
<dbReference type="GO" id="GO:0004134">
    <property type="term" value="F:4-alpha-glucanotransferase activity"/>
    <property type="evidence" value="ECO:0007669"/>
    <property type="project" value="UniProtKB-EC"/>
</dbReference>
<evidence type="ECO:0000256" key="9">
    <source>
        <dbReference type="ARBA" id="ARBA00031501"/>
    </source>
</evidence>
<sequence>MNPLRRGGLLLHPTSLPGRFGIGDLGPEASRWVQAVAESGLSLWQVLPLGPTGFGDSPYQCFSAFGGNPLLVSPERLREDGLLTAADLDSTPAFPLSHVDFGPVIAFKSALLDRAFERFESSPPAALRGAFEAFGEAQDHWLDDYALFAALKREYGGYAWTRWAPELARREPAALAVARARLARELRSERFRQFAFFRQWSRLREEARAAGVAIVGDVPIFVAHDSADVWAHPELFHLDAQLQPSIVAGVPPDYFSATGQRWGNPLYRWDVLEARGYDWWVERLRAVLELVDLVRLDHFRGFDTYWEVPADSATAEHGRWVAGPGDDFFRAMRDALGGLPLIAEDLGDVRPEVLELRDRWGLPGMTVLQFGFEADDHEFAPHRHVPQRVVYTGTHDNDTTRGWFAAAEESTRDRLRRYLATDAHDVAWDLIREAFRSVATTAIVPLQDVLDLGAEARMNLPGRPAGNWTWRFTADRFGAAPRERLRELASLYGRRAVDAGASSDLSSRRAG</sequence>
<evidence type="ECO:0000256" key="4">
    <source>
        <dbReference type="ARBA" id="ARBA00020295"/>
    </source>
</evidence>
<dbReference type="PANTHER" id="PTHR32438:SF5">
    <property type="entry name" value="4-ALPHA-GLUCANOTRANSFERASE DPE1, CHLOROPLASTIC_AMYLOPLASTIC"/>
    <property type="match status" value="1"/>
</dbReference>
<proteinExistence type="inferred from homology"/>
<organism evidence="11 12">
    <name type="scientific">Eiseniibacteriota bacterium</name>
    <dbReference type="NCBI Taxonomy" id="2212470"/>
    <lineage>
        <taxon>Bacteria</taxon>
        <taxon>Candidatus Eiseniibacteriota</taxon>
    </lineage>
</organism>
<evidence type="ECO:0000256" key="1">
    <source>
        <dbReference type="ARBA" id="ARBA00000439"/>
    </source>
</evidence>
<comment type="caution">
    <text evidence="11">The sequence shown here is derived from an EMBL/GenBank/DDBJ whole genome shotgun (WGS) entry which is preliminary data.</text>
</comment>
<dbReference type="EMBL" id="JABFRW010000049">
    <property type="protein sequence ID" value="NOT33425.1"/>
    <property type="molecule type" value="Genomic_DNA"/>
</dbReference>
<reference evidence="11 12" key="1">
    <citation type="submission" date="2020-04" db="EMBL/GenBank/DDBJ databases">
        <title>Metagenomic profiling of ammonia- and methane-oxidizing microorganisms in a Dutch drinking water treatment plant.</title>
        <authorList>
            <person name="Poghosyan L."/>
            <person name="Leucker S."/>
        </authorList>
    </citation>
    <scope>NUCLEOTIDE SEQUENCE [LARGE SCALE GENOMIC DNA]</scope>
    <source>
        <strain evidence="11">S-RSF-IL-03</strain>
    </source>
</reference>
<evidence type="ECO:0000313" key="11">
    <source>
        <dbReference type="EMBL" id="NOT33425.1"/>
    </source>
</evidence>
<dbReference type="EC" id="2.4.1.25" evidence="3 10"/>
<gene>
    <name evidence="11" type="primary">malQ</name>
    <name evidence="11" type="ORF">HOP12_04560</name>
</gene>
<evidence type="ECO:0000256" key="6">
    <source>
        <dbReference type="ARBA" id="ARBA00022679"/>
    </source>
</evidence>
<dbReference type="SUPFAM" id="SSF51445">
    <property type="entry name" value="(Trans)glycosidases"/>
    <property type="match status" value="1"/>
</dbReference>
<comment type="catalytic activity">
    <reaction evidence="1 10">
        <text>Transfers a segment of a (1-&gt;4)-alpha-D-glucan to a new position in an acceptor, which may be glucose or a (1-&gt;4)-alpha-D-glucan.</text>
        <dbReference type="EC" id="2.4.1.25"/>
    </reaction>
</comment>
<dbReference type="AlphaFoldDB" id="A0A849SNE7"/>
<dbReference type="NCBIfam" id="TIGR00217">
    <property type="entry name" value="malQ"/>
    <property type="match status" value="1"/>
</dbReference>
<evidence type="ECO:0000256" key="3">
    <source>
        <dbReference type="ARBA" id="ARBA00012560"/>
    </source>
</evidence>
<keyword evidence="6 10" id="KW-0808">Transferase</keyword>
<dbReference type="NCBIfam" id="NF011080">
    <property type="entry name" value="PRK14508.1-3"/>
    <property type="match status" value="1"/>
</dbReference>
<keyword evidence="7 10" id="KW-0119">Carbohydrate metabolism</keyword>
<dbReference type="InterPro" id="IPR003385">
    <property type="entry name" value="Glyco_hydro_77"/>
</dbReference>
<evidence type="ECO:0000256" key="7">
    <source>
        <dbReference type="ARBA" id="ARBA00023277"/>
    </source>
</evidence>
<name>A0A849SNE7_UNCEI</name>
<dbReference type="Pfam" id="PF02446">
    <property type="entry name" value="Glyco_hydro_77"/>
    <property type="match status" value="1"/>
</dbReference>
<dbReference type="InterPro" id="IPR017853">
    <property type="entry name" value="GH"/>
</dbReference>
<comment type="similarity">
    <text evidence="2 10">Belongs to the disproportionating enzyme family.</text>
</comment>
<dbReference type="Proteomes" id="UP000580839">
    <property type="component" value="Unassembled WGS sequence"/>
</dbReference>
<evidence type="ECO:0000256" key="10">
    <source>
        <dbReference type="RuleBase" id="RU361207"/>
    </source>
</evidence>
<evidence type="ECO:0000256" key="8">
    <source>
        <dbReference type="ARBA" id="ARBA00031423"/>
    </source>
</evidence>
<protein>
    <recommendedName>
        <fullName evidence="4 10">4-alpha-glucanotransferase</fullName>
        <ecNumber evidence="3 10">2.4.1.25</ecNumber>
    </recommendedName>
    <alternativeName>
        <fullName evidence="8 10">Amylomaltase</fullName>
    </alternativeName>
    <alternativeName>
        <fullName evidence="9 10">Disproportionating enzyme</fullName>
    </alternativeName>
</protein>
<dbReference type="Gene3D" id="3.20.20.80">
    <property type="entry name" value="Glycosidases"/>
    <property type="match status" value="1"/>
</dbReference>
<evidence type="ECO:0000313" key="12">
    <source>
        <dbReference type="Proteomes" id="UP000580839"/>
    </source>
</evidence>
<evidence type="ECO:0000256" key="2">
    <source>
        <dbReference type="ARBA" id="ARBA00005684"/>
    </source>
</evidence>
<dbReference type="GO" id="GO:0005975">
    <property type="term" value="P:carbohydrate metabolic process"/>
    <property type="evidence" value="ECO:0007669"/>
    <property type="project" value="InterPro"/>
</dbReference>
<dbReference type="PANTHER" id="PTHR32438">
    <property type="entry name" value="4-ALPHA-GLUCANOTRANSFERASE DPE1, CHLOROPLASTIC/AMYLOPLASTIC"/>
    <property type="match status" value="1"/>
</dbReference>